<comment type="caution">
    <text evidence="2">The sequence shown here is derived from an EMBL/GenBank/DDBJ whole genome shotgun (WGS) entry which is preliminary data.</text>
</comment>
<evidence type="ECO:0000313" key="2">
    <source>
        <dbReference type="EMBL" id="KKU32208.1"/>
    </source>
</evidence>
<protein>
    <submittedName>
        <fullName evidence="2">Uncharacterized protein</fullName>
    </submittedName>
</protein>
<feature type="compositionally biased region" description="Basic and acidic residues" evidence="1">
    <location>
        <begin position="80"/>
        <end position="113"/>
    </location>
</feature>
<reference evidence="2 3" key="1">
    <citation type="journal article" date="2015" name="Nature">
        <title>rRNA introns, odd ribosomes, and small enigmatic genomes across a large radiation of phyla.</title>
        <authorList>
            <person name="Brown C.T."/>
            <person name="Hug L.A."/>
            <person name="Thomas B.C."/>
            <person name="Sharon I."/>
            <person name="Castelle C.J."/>
            <person name="Singh A."/>
            <person name="Wilkins M.J."/>
            <person name="Williams K.H."/>
            <person name="Banfield J.F."/>
        </authorList>
    </citation>
    <scope>NUCLEOTIDE SEQUENCE [LARGE SCALE GENOMIC DNA]</scope>
</reference>
<feature type="compositionally biased region" description="Basic and acidic residues" evidence="1">
    <location>
        <begin position="155"/>
        <end position="183"/>
    </location>
</feature>
<dbReference type="EMBL" id="LCMG01000023">
    <property type="protein sequence ID" value="KKU32208.1"/>
    <property type="molecule type" value="Genomic_DNA"/>
</dbReference>
<proteinExistence type="predicted"/>
<feature type="region of interest" description="Disordered" evidence="1">
    <location>
        <begin position="70"/>
        <end position="194"/>
    </location>
</feature>
<evidence type="ECO:0000256" key="1">
    <source>
        <dbReference type="SAM" id="MobiDB-lite"/>
    </source>
</evidence>
<name>A0A0G1RQH3_9BACT</name>
<dbReference type="Proteomes" id="UP000034705">
    <property type="component" value="Unassembled WGS sequence"/>
</dbReference>
<accession>A0A0G1RQH3</accession>
<dbReference type="AlphaFoldDB" id="A0A0G1RQH3"/>
<evidence type="ECO:0000313" key="3">
    <source>
        <dbReference type="Proteomes" id="UP000034705"/>
    </source>
</evidence>
<feature type="compositionally biased region" description="Acidic residues" evidence="1">
    <location>
        <begin position="122"/>
        <end position="138"/>
    </location>
</feature>
<gene>
    <name evidence="2" type="ORF">UX45_C0023G0008</name>
</gene>
<organism evidence="2 3">
    <name type="scientific">Candidatus Uhrbacteria bacterium GW2011_GWF2_46_218</name>
    <dbReference type="NCBI Taxonomy" id="1619001"/>
    <lineage>
        <taxon>Bacteria</taxon>
        <taxon>Candidatus Uhriibacteriota</taxon>
    </lineage>
</organism>
<sequence>MKEAIEALFTDNGKPTQAHVDALKGVRSLNDVSADGIDPDAMDRFSYFLDAPKETAESQADEDRRSLLLALASHLAPTSKNEKPDEPKEPRRPIVPSKQEKEEKKKGVRDPRESILGAFDTVEIEEQTGEDEEEEVEEERPQRGNRRGQQNGDRPNGRTRDQDDQQYRRDRWQQRKDEKKDPQPPRPAIVQGSQDHLLARVQADPQWVELRNYIFGEILIVRGKDSTKVAGALWQLSELTDRLVHGEVMASRYTHNMRVLAGEMVTNLHLHKDIENPAWFEKRYGALPKSV</sequence>